<accession>A0A815U8X0</accession>
<dbReference type="AlphaFoldDB" id="A0A815U8X0"/>
<protein>
    <submittedName>
        <fullName evidence="1">Uncharacterized protein</fullName>
    </submittedName>
</protein>
<evidence type="ECO:0000313" key="2">
    <source>
        <dbReference type="EMBL" id="CAF4206154.1"/>
    </source>
</evidence>
<comment type="caution">
    <text evidence="1">The sequence shown here is derived from an EMBL/GenBank/DDBJ whole genome shotgun (WGS) entry which is preliminary data.</text>
</comment>
<name>A0A815U8X0_9BILA</name>
<feature type="non-terminal residue" evidence="1">
    <location>
        <position position="1"/>
    </location>
</feature>
<dbReference type="EMBL" id="CAJNOT010008257">
    <property type="protein sequence ID" value="CAF1516521.1"/>
    <property type="molecule type" value="Genomic_DNA"/>
</dbReference>
<dbReference type="Proteomes" id="UP000663864">
    <property type="component" value="Unassembled WGS sequence"/>
</dbReference>
<evidence type="ECO:0000313" key="3">
    <source>
        <dbReference type="Proteomes" id="UP000663864"/>
    </source>
</evidence>
<dbReference type="EMBL" id="CAJOBD010015167">
    <property type="protein sequence ID" value="CAF4206154.1"/>
    <property type="molecule type" value="Genomic_DNA"/>
</dbReference>
<sequence length="258" mass="28920">MSNDEFDQVPQILFNGVSSLYKQGCPGTLIPLTHDTRAVLCADNPNNVIIAATRFGLGRCLVFAHHGYLKMFKHIQEKERRFVENCRQWLARGYSGEFLCIDEINSMIGLESYGKILVWDGHCSKDEAFMNDLCKYLQQGGALICGTCAWGWLQCNNGKNLSQFPFTHFCDYIGIKITGNCTDCSDPIPFRPELVAFKNVYHVVRNLANNPRNKQYLAIIGPAIKEMGDTLPGVPLETLQNIVMNVFILFKNVAASGN</sequence>
<dbReference type="PANTHER" id="PTHR15730:SF5">
    <property type="entry name" value="SI:CH211-210B2.2-RELATED"/>
    <property type="match status" value="1"/>
</dbReference>
<gene>
    <name evidence="2" type="ORF">JBS370_LOCUS36764</name>
    <name evidence="1" type="ORF">ZHD862_LOCUS38175</name>
</gene>
<reference evidence="1" key="1">
    <citation type="submission" date="2021-02" db="EMBL/GenBank/DDBJ databases">
        <authorList>
            <person name="Nowell W R."/>
        </authorList>
    </citation>
    <scope>NUCLEOTIDE SEQUENCE</scope>
</reference>
<proteinExistence type="predicted"/>
<organism evidence="1 3">
    <name type="scientific">Rotaria sordida</name>
    <dbReference type="NCBI Taxonomy" id="392033"/>
    <lineage>
        <taxon>Eukaryota</taxon>
        <taxon>Metazoa</taxon>
        <taxon>Spiralia</taxon>
        <taxon>Gnathifera</taxon>
        <taxon>Rotifera</taxon>
        <taxon>Eurotatoria</taxon>
        <taxon>Bdelloidea</taxon>
        <taxon>Philodinida</taxon>
        <taxon>Philodinidae</taxon>
        <taxon>Rotaria</taxon>
    </lineage>
</organism>
<dbReference type="Proteomes" id="UP000663836">
    <property type="component" value="Unassembled WGS sequence"/>
</dbReference>
<dbReference type="InterPro" id="IPR051244">
    <property type="entry name" value="TCAF"/>
</dbReference>
<dbReference type="PANTHER" id="PTHR15730">
    <property type="entry name" value="EXPERIMENTAL AUTOIMMUNE PROSTATITIS ANTIGEN 2-RELATED"/>
    <property type="match status" value="1"/>
</dbReference>
<evidence type="ECO:0000313" key="1">
    <source>
        <dbReference type="EMBL" id="CAF1516521.1"/>
    </source>
</evidence>